<evidence type="ECO:0000313" key="4">
    <source>
        <dbReference type="EMBL" id="OWF55653.1"/>
    </source>
</evidence>
<gene>
    <name evidence="4" type="ORF">KP79_PYT17890</name>
</gene>
<dbReference type="InterPro" id="IPR002347">
    <property type="entry name" value="SDR_fam"/>
</dbReference>
<dbReference type="Gene3D" id="3.40.50.720">
    <property type="entry name" value="NAD(P)-binding Rossmann-like Domain"/>
    <property type="match status" value="1"/>
</dbReference>
<evidence type="ECO:0000313" key="5">
    <source>
        <dbReference type="Proteomes" id="UP000242188"/>
    </source>
</evidence>
<organism evidence="4 5">
    <name type="scientific">Mizuhopecten yessoensis</name>
    <name type="common">Japanese scallop</name>
    <name type="synonym">Patinopecten yessoensis</name>
    <dbReference type="NCBI Taxonomy" id="6573"/>
    <lineage>
        <taxon>Eukaryota</taxon>
        <taxon>Metazoa</taxon>
        <taxon>Spiralia</taxon>
        <taxon>Lophotrochozoa</taxon>
        <taxon>Mollusca</taxon>
        <taxon>Bivalvia</taxon>
        <taxon>Autobranchia</taxon>
        <taxon>Pteriomorphia</taxon>
        <taxon>Pectinida</taxon>
        <taxon>Pectinoidea</taxon>
        <taxon>Pectinidae</taxon>
        <taxon>Mizuhopecten</taxon>
    </lineage>
</organism>
<dbReference type="InterPro" id="IPR036291">
    <property type="entry name" value="NAD(P)-bd_dom_sf"/>
</dbReference>
<comment type="similarity">
    <text evidence="1">Belongs to the short-chain dehydrogenases/reductases (SDR) family.</text>
</comment>
<dbReference type="Pfam" id="PF00106">
    <property type="entry name" value="adh_short"/>
    <property type="match status" value="1"/>
</dbReference>
<comment type="caution">
    <text evidence="4">The sequence shown here is derived from an EMBL/GenBank/DDBJ whole genome shotgun (WGS) entry which is preliminary data.</text>
</comment>
<dbReference type="PRINTS" id="PR00081">
    <property type="entry name" value="GDHRDH"/>
</dbReference>
<keyword evidence="5" id="KW-1185">Reference proteome</keyword>
<dbReference type="EMBL" id="NEDP02000540">
    <property type="protein sequence ID" value="OWF55653.1"/>
    <property type="molecule type" value="Genomic_DNA"/>
</dbReference>
<dbReference type="SUPFAM" id="SSF51735">
    <property type="entry name" value="NAD(P)-binding Rossmann-fold domains"/>
    <property type="match status" value="1"/>
</dbReference>
<keyword evidence="2" id="KW-0521">NADP</keyword>
<evidence type="ECO:0000256" key="3">
    <source>
        <dbReference type="ARBA" id="ARBA00023002"/>
    </source>
</evidence>
<evidence type="ECO:0000256" key="1">
    <source>
        <dbReference type="ARBA" id="ARBA00006484"/>
    </source>
</evidence>
<protein>
    <submittedName>
        <fullName evidence="4">Carbonyl reductase [NADPH] 1</fullName>
    </submittedName>
</protein>
<keyword evidence="3" id="KW-0560">Oxidoreductase</keyword>
<sequence>MSRRVAVVTGANRGIGLAVVRNLCKKFNGDVILTSRMTPKGKDALRVLQKEGLNPVFHELDITQSESIWMLRKYIEDHYGGIDILINNAAVSFDKGEKVPIFRKAQLCFEIDFFGTLNVNKLFLPLLRPHARVVIMTNGYIGLHSALNGDAKSRFNVDSLRLYDLEVLANEYLKAVKYGTYQKFGWPESPSQCAKILLVEMASILSKTLENDQRRNLLVNACCPGWTRSDGSREYVNDDGNSVGDVALQDPDTAAADVVWLATLPPGTATICGNLVRHRNTIKTATCT</sequence>
<dbReference type="Proteomes" id="UP000242188">
    <property type="component" value="Unassembled WGS sequence"/>
</dbReference>
<dbReference type="OrthoDB" id="7289984at2759"/>
<proteinExistence type="inferred from homology"/>
<dbReference type="PANTHER" id="PTHR43963:SF6">
    <property type="entry name" value="CHAIN DEHYDROGENASE FAMILY PROTEIN, PUTATIVE (AFU_ORTHOLOGUE AFUA_3G15350)-RELATED"/>
    <property type="match status" value="1"/>
</dbReference>
<dbReference type="AlphaFoldDB" id="A0A210R3K9"/>
<evidence type="ECO:0000256" key="2">
    <source>
        <dbReference type="ARBA" id="ARBA00022857"/>
    </source>
</evidence>
<dbReference type="GO" id="GO:0016491">
    <property type="term" value="F:oxidoreductase activity"/>
    <property type="evidence" value="ECO:0007669"/>
    <property type="project" value="UniProtKB-KW"/>
</dbReference>
<reference evidence="4 5" key="1">
    <citation type="journal article" date="2017" name="Nat. Ecol. Evol.">
        <title>Scallop genome provides insights into evolution of bilaterian karyotype and development.</title>
        <authorList>
            <person name="Wang S."/>
            <person name="Zhang J."/>
            <person name="Jiao W."/>
            <person name="Li J."/>
            <person name="Xun X."/>
            <person name="Sun Y."/>
            <person name="Guo X."/>
            <person name="Huan P."/>
            <person name="Dong B."/>
            <person name="Zhang L."/>
            <person name="Hu X."/>
            <person name="Sun X."/>
            <person name="Wang J."/>
            <person name="Zhao C."/>
            <person name="Wang Y."/>
            <person name="Wang D."/>
            <person name="Huang X."/>
            <person name="Wang R."/>
            <person name="Lv J."/>
            <person name="Li Y."/>
            <person name="Zhang Z."/>
            <person name="Liu B."/>
            <person name="Lu W."/>
            <person name="Hui Y."/>
            <person name="Liang J."/>
            <person name="Zhou Z."/>
            <person name="Hou R."/>
            <person name="Li X."/>
            <person name="Liu Y."/>
            <person name="Li H."/>
            <person name="Ning X."/>
            <person name="Lin Y."/>
            <person name="Zhao L."/>
            <person name="Xing Q."/>
            <person name="Dou J."/>
            <person name="Li Y."/>
            <person name="Mao J."/>
            <person name="Guo H."/>
            <person name="Dou H."/>
            <person name="Li T."/>
            <person name="Mu C."/>
            <person name="Jiang W."/>
            <person name="Fu Q."/>
            <person name="Fu X."/>
            <person name="Miao Y."/>
            <person name="Liu J."/>
            <person name="Yu Q."/>
            <person name="Li R."/>
            <person name="Liao H."/>
            <person name="Li X."/>
            <person name="Kong Y."/>
            <person name="Jiang Z."/>
            <person name="Chourrout D."/>
            <person name="Li R."/>
            <person name="Bao Z."/>
        </authorList>
    </citation>
    <scope>NUCLEOTIDE SEQUENCE [LARGE SCALE GENOMIC DNA]</scope>
    <source>
        <strain evidence="4 5">PY_sf001</strain>
    </source>
</reference>
<dbReference type="PANTHER" id="PTHR43963">
    <property type="entry name" value="CARBONYL REDUCTASE 1-RELATED"/>
    <property type="match status" value="1"/>
</dbReference>
<name>A0A210R3K9_MIZYE</name>
<accession>A0A210R3K9</accession>
<dbReference type="STRING" id="6573.A0A210R3K9"/>